<evidence type="ECO:0000256" key="9">
    <source>
        <dbReference type="ARBA" id="ARBA00023277"/>
    </source>
</evidence>
<dbReference type="InterPro" id="IPR023214">
    <property type="entry name" value="HAD_sf"/>
</dbReference>
<keyword evidence="6 10" id="KW-0479">Metal-binding</keyword>
<dbReference type="GO" id="GO:0008967">
    <property type="term" value="F:phosphoglycolate phosphatase activity"/>
    <property type="evidence" value="ECO:0007669"/>
    <property type="project" value="UniProtKB-UniRule"/>
</dbReference>
<dbReference type="InterPro" id="IPR037512">
    <property type="entry name" value="PGPase_prok"/>
</dbReference>
<comment type="cofactor">
    <cofactor evidence="2 10">
        <name>Mg(2+)</name>
        <dbReference type="ChEBI" id="CHEBI:18420"/>
    </cofactor>
</comment>
<evidence type="ECO:0000256" key="3">
    <source>
        <dbReference type="ARBA" id="ARBA00004818"/>
    </source>
</evidence>
<dbReference type="NCBIfam" id="TIGR01549">
    <property type="entry name" value="HAD-SF-IA-v1"/>
    <property type="match status" value="1"/>
</dbReference>
<keyword evidence="8 10" id="KW-0460">Magnesium</keyword>
<dbReference type="SFLD" id="SFLDS00003">
    <property type="entry name" value="Haloacid_Dehalogenase"/>
    <property type="match status" value="1"/>
</dbReference>
<evidence type="ECO:0000256" key="8">
    <source>
        <dbReference type="ARBA" id="ARBA00022842"/>
    </source>
</evidence>
<dbReference type="InterPro" id="IPR041492">
    <property type="entry name" value="HAD_2"/>
</dbReference>
<evidence type="ECO:0000313" key="11">
    <source>
        <dbReference type="EMBL" id="MXN67123.1"/>
    </source>
</evidence>
<evidence type="ECO:0000256" key="4">
    <source>
        <dbReference type="ARBA" id="ARBA00006171"/>
    </source>
</evidence>
<evidence type="ECO:0000256" key="10">
    <source>
        <dbReference type="HAMAP-Rule" id="MF_00495"/>
    </source>
</evidence>
<dbReference type="SUPFAM" id="SSF56784">
    <property type="entry name" value="HAD-like"/>
    <property type="match status" value="1"/>
</dbReference>
<comment type="caution">
    <text evidence="11">The sequence shown here is derived from an EMBL/GenBank/DDBJ whole genome shotgun (WGS) entry which is preliminary data.</text>
</comment>
<dbReference type="CDD" id="cd07512">
    <property type="entry name" value="HAD_PGPase"/>
    <property type="match status" value="1"/>
</dbReference>
<dbReference type="EC" id="3.1.3.18" evidence="5 10"/>
<dbReference type="GO" id="GO:0006281">
    <property type="term" value="P:DNA repair"/>
    <property type="evidence" value="ECO:0007669"/>
    <property type="project" value="TreeGrafter"/>
</dbReference>
<dbReference type="HAMAP" id="MF_00495">
    <property type="entry name" value="GPH_hydrolase_bact"/>
    <property type="match status" value="1"/>
</dbReference>
<keyword evidence="12" id="KW-1185">Reference proteome</keyword>
<organism evidence="11 12">
    <name type="scientific">Stappia sediminis</name>
    <dbReference type="NCBI Taxonomy" id="2692190"/>
    <lineage>
        <taxon>Bacteria</taxon>
        <taxon>Pseudomonadati</taxon>
        <taxon>Pseudomonadota</taxon>
        <taxon>Alphaproteobacteria</taxon>
        <taxon>Hyphomicrobiales</taxon>
        <taxon>Stappiaceae</taxon>
        <taxon>Stappia</taxon>
    </lineage>
</organism>
<dbReference type="Gene3D" id="3.40.50.1000">
    <property type="entry name" value="HAD superfamily/HAD-like"/>
    <property type="match status" value="1"/>
</dbReference>
<feature type="active site" description="Nucleophile" evidence="10">
    <location>
        <position position="9"/>
    </location>
</feature>
<dbReference type="InterPro" id="IPR036412">
    <property type="entry name" value="HAD-like_sf"/>
</dbReference>
<evidence type="ECO:0000256" key="5">
    <source>
        <dbReference type="ARBA" id="ARBA00013078"/>
    </source>
</evidence>
<dbReference type="RefSeq" id="WP_160777355.1">
    <property type="nucleotide sequence ID" value="NZ_WUMV01000009.1"/>
</dbReference>
<sequence>MPQPVLVFDLDGTLIETMGDLAAALNFALEDAGHKAIDPERIRSMVGHGARKLIERGLEANGVNADDATIDPLFDRFIEYYSANIAVHSQPFPGILEAIARFREEGWACAVCTNKLEGLSRPLLDALDMTKYFEAIVGGDTFDKPKPDAMPVLGAIERAGGDPARAVMVGDSRTDIDAARAAGIPVVAVTFGYTPVHVSELGPDKVISHFDELYDAVGSIGEMAAVDA</sequence>
<evidence type="ECO:0000313" key="12">
    <source>
        <dbReference type="Proteomes" id="UP000433101"/>
    </source>
</evidence>
<comment type="pathway">
    <text evidence="3 10">Organic acid metabolism; glycolate biosynthesis; glycolate from 2-phosphoglycolate: step 1/1.</text>
</comment>
<keyword evidence="7 10" id="KW-0378">Hydrolase</keyword>
<dbReference type="EMBL" id="WUMV01000009">
    <property type="protein sequence ID" value="MXN67123.1"/>
    <property type="molecule type" value="Genomic_DNA"/>
</dbReference>
<reference evidence="11 12" key="1">
    <citation type="submission" date="2019-12" db="EMBL/GenBank/DDBJ databases">
        <authorList>
            <person name="Li M."/>
        </authorList>
    </citation>
    <scope>NUCLEOTIDE SEQUENCE [LARGE SCALE GENOMIC DNA]</scope>
    <source>
        <strain evidence="11 12">GBMRC 2046</strain>
    </source>
</reference>
<proteinExistence type="inferred from homology"/>
<protein>
    <recommendedName>
        <fullName evidence="5 10">Phosphoglycolate phosphatase</fullName>
        <shortName evidence="10">PGP</shortName>
        <shortName evidence="10">PGPase</shortName>
        <ecNumber evidence="5 10">3.1.3.18</ecNumber>
    </recommendedName>
</protein>
<feature type="binding site" evidence="10">
    <location>
        <position position="9"/>
    </location>
    <ligand>
        <name>Mg(2+)</name>
        <dbReference type="ChEBI" id="CHEBI:18420"/>
    </ligand>
</feature>
<dbReference type="InterPro" id="IPR006439">
    <property type="entry name" value="HAD-SF_hydro_IA"/>
</dbReference>
<comment type="catalytic activity">
    <reaction evidence="1 10">
        <text>2-phosphoglycolate + H2O = glycolate + phosphate</text>
        <dbReference type="Rhea" id="RHEA:14369"/>
        <dbReference type="ChEBI" id="CHEBI:15377"/>
        <dbReference type="ChEBI" id="CHEBI:29805"/>
        <dbReference type="ChEBI" id="CHEBI:43474"/>
        <dbReference type="ChEBI" id="CHEBI:58033"/>
        <dbReference type="EC" id="3.1.3.18"/>
    </reaction>
</comment>
<dbReference type="AlphaFoldDB" id="A0A7X3S9Q2"/>
<keyword evidence="9 10" id="KW-0119">Carbohydrate metabolism</keyword>
<dbReference type="Gene3D" id="1.10.150.240">
    <property type="entry name" value="Putative phosphatase, domain 2"/>
    <property type="match status" value="1"/>
</dbReference>
<feature type="binding site" evidence="10">
    <location>
        <position position="171"/>
    </location>
    <ligand>
        <name>Mg(2+)</name>
        <dbReference type="ChEBI" id="CHEBI:18420"/>
    </ligand>
</feature>
<feature type="binding site" evidence="10">
    <location>
        <position position="11"/>
    </location>
    <ligand>
        <name>Mg(2+)</name>
        <dbReference type="ChEBI" id="CHEBI:18420"/>
    </ligand>
</feature>
<dbReference type="SFLD" id="SFLDG01129">
    <property type="entry name" value="C1.5:_HAD__Beta-PGM__Phosphata"/>
    <property type="match status" value="1"/>
</dbReference>
<dbReference type="InterPro" id="IPR023198">
    <property type="entry name" value="PGP-like_dom2"/>
</dbReference>
<name>A0A7X3S9Q2_9HYPH</name>
<dbReference type="InterPro" id="IPR050155">
    <property type="entry name" value="HAD-like_hydrolase_sf"/>
</dbReference>
<evidence type="ECO:0000256" key="2">
    <source>
        <dbReference type="ARBA" id="ARBA00001946"/>
    </source>
</evidence>
<gene>
    <name evidence="11" type="primary">gph</name>
    <name evidence="11" type="ORF">GR183_19615</name>
</gene>
<evidence type="ECO:0000256" key="6">
    <source>
        <dbReference type="ARBA" id="ARBA00022723"/>
    </source>
</evidence>
<dbReference type="NCBIfam" id="TIGR01449">
    <property type="entry name" value="PGP_bact"/>
    <property type="match status" value="1"/>
</dbReference>
<dbReference type="Proteomes" id="UP000433101">
    <property type="component" value="Unassembled WGS sequence"/>
</dbReference>
<dbReference type="SFLD" id="SFLDG01135">
    <property type="entry name" value="C1.5.6:_HAD__Beta-PGM__Phospha"/>
    <property type="match status" value="1"/>
</dbReference>
<accession>A0A7X3S9Q2</accession>
<dbReference type="GO" id="GO:0005975">
    <property type="term" value="P:carbohydrate metabolic process"/>
    <property type="evidence" value="ECO:0007669"/>
    <property type="project" value="InterPro"/>
</dbReference>
<dbReference type="PANTHER" id="PTHR43434:SF1">
    <property type="entry name" value="PHOSPHOGLYCOLATE PHOSPHATASE"/>
    <property type="match status" value="1"/>
</dbReference>
<dbReference type="PANTHER" id="PTHR43434">
    <property type="entry name" value="PHOSPHOGLYCOLATE PHOSPHATASE"/>
    <property type="match status" value="1"/>
</dbReference>
<dbReference type="FunFam" id="3.40.50.1000:FF:000022">
    <property type="entry name" value="Phosphoglycolate phosphatase"/>
    <property type="match status" value="1"/>
</dbReference>
<dbReference type="GO" id="GO:0046872">
    <property type="term" value="F:metal ion binding"/>
    <property type="evidence" value="ECO:0007669"/>
    <property type="project" value="UniProtKB-KW"/>
</dbReference>
<comment type="similarity">
    <text evidence="4 10">Belongs to the HAD-like hydrolase superfamily. CbbY/CbbZ/Gph/YieH family.</text>
</comment>
<evidence type="ECO:0000256" key="1">
    <source>
        <dbReference type="ARBA" id="ARBA00000830"/>
    </source>
</evidence>
<comment type="function">
    <text evidence="10">Specifically catalyzes the dephosphorylation of 2-phosphoglycolate. Is involved in the dissimilation of the intracellular 2-phosphoglycolate formed during the DNA repair of 3'-phosphoglycolate ends, a major class of DNA lesions induced by oxidative stress.</text>
</comment>
<evidence type="ECO:0000256" key="7">
    <source>
        <dbReference type="ARBA" id="ARBA00022801"/>
    </source>
</evidence>
<dbReference type="Pfam" id="PF13419">
    <property type="entry name" value="HAD_2"/>
    <property type="match status" value="1"/>
</dbReference>
<dbReference type="GO" id="GO:0005829">
    <property type="term" value="C:cytosol"/>
    <property type="evidence" value="ECO:0007669"/>
    <property type="project" value="TreeGrafter"/>
</dbReference>
<dbReference type="PRINTS" id="PR00413">
    <property type="entry name" value="HADHALOGNASE"/>
</dbReference>
<dbReference type="UniPathway" id="UPA00865">
    <property type="reaction ID" value="UER00834"/>
</dbReference>
<dbReference type="GO" id="GO:0046295">
    <property type="term" value="P:glycolate biosynthetic process"/>
    <property type="evidence" value="ECO:0007669"/>
    <property type="project" value="UniProtKB-UniRule"/>
</dbReference>